<evidence type="ECO:0000313" key="2">
    <source>
        <dbReference type="Proteomes" id="UP000516369"/>
    </source>
</evidence>
<dbReference type="KEGG" id="dvn:HQ394_00605"/>
<dbReference type="PANTHER" id="PTHR39338">
    <property type="entry name" value="BLL5662 PROTEIN-RELATED"/>
    <property type="match status" value="1"/>
</dbReference>
<gene>
    <name evidence="1" type="ORF">HQ394_00605</name>
</gene>
<reference evidence="1 2" key="1">
    <citation type="submission" date="2020-05" db="EMBL/GenBank/DDBJ databases">
        <title>Complete closed genome sequence of Defluviicoccus vanus.</title>
        <authorList>
            <person name="Bessarab I."/>
            <person name="Arumugam K."/>
            <person name="Maszenan A.M."/>
            <person name="Seviour R.J."/>
            <person name="Williams R.B."/>
        </authorList>
    </citation>
    <scope>NUCLEOTIDE SEQUENCE [LARGE SCALE GENOMIC DNA]</scope>
    <source>
        <strain evidence="1 2">Ben 114</strain>
    </source>
</reference>
<accession>A0A7H1MXE6</accession>
<dbReference type="EMBL" id="CP053923">
    <property type="protein sequence ID" value="QNT68132.1"/>
    <property type="molecule type" value="Genomic_DNA"/>
</dbReference>
<name>A0A7H1MXE6_9PROT</name>
<dbReference type="PANTHER" id="PTHR39338:SF7">
    <property type="entry name" value="BLL6692 PROTEIN"/>
    <property type="match status" value="1"/>
</dbReference>
<dbReference type="RefSeq" id="WP_190261574.1">
    <property type="nucleotide sequence ID" value="NZ_CP053923.1"/>
</dbReference>
<dbReference type="Proteomes" id="UP000516369">
    <property type="component" value="Chromosome"/>
</dbReference>
<sequence length="391" mass="44883">MFINFFLELKQARLPVSLREYLSLLEGMQLGLADYSIDDFYYLSRTCLVKDEGNLDRFDVVFAKVFKGLEPPAEGEVVDLPAEWLRKMAERVLTEEEKALVQSLGGWDKLMETLQKRLAEQKGRHQGGSKWIGTAGTSPFGAYGYNPEGVRIGQDGNRNNRAVKVWDKREFRNLDATAELGTRNIKVALRRLRRFARDGAATELDLPATIRSTAKKGYLDVAMVPERHNAVKVLLFLDVGGSMDPFIQVCAELFSAARAEFKHLEYFYFHNCIYEQVWRDNRRRYAEVTSTWDLLHTYPHDYKAIFVGDAAMSAYELTQPGGSVEHWNDEAGIIWLERIIGVYGKACWLNPTPEEWWQHTYSTRLIGQLFGERMFPLTLDGLDRATRCLSR</sequence>
<evidence type="ECO:0000313" key="1">
    <source>
        <dbReference type="EMBL" id="QNT68132.1"/>
    </source>
</evidence>
<proteinExistence type="predicted"/>
<keyword evidence="2" id="KW-1185">Reference proteome</keyword>
<dbReference type="InterPro" id="IPR008912">
    <property type="entry name" value="Uncharacterised_CoxE"/>
</dbReference>
<dbReference type="Pfam" id="PF05762">
    <property type="entry name" value="VWA_CoxE"/>
    <property type="match status" value="1"/>
</dbReference>
<dbReference type="AlphaFoldDB" id="A0A7H1MXE6"/>
<protein>
    <submittedName>
        <fullName evidence="1">VWA domain-containing protein</fullName>
    </submittedName>
</protein>
<organism evidence="1 2">
    <name type="scientific">Defluviicoccus vanus</name>
    <dbReference type="NCBI Taxonomy" id="111831"/>
    <lineage>
        <taxon>Bacteria</taxon>
        <taxon>Pseudomonadati</taxon>
        <taxon>Pseudomonadota</taxon>
        <taxon>Alphaproteobacteria</taxon>
        <taxon>Rhodospirillales</taxon>
        <taxon>Rhodospirillaceae</taxon>
        <taxon>Defluviicoccus</taxon>
    </lineage>
</organism>